<dbReference type="SUPFAM" id="SSF52833">
    <property type="entry name" value="Thioredoxin-like"/>
    <property type="match status" value="3"/>
</dbReference>
<feature type="chain" id="PRO_5006627901" evidence="3">
    <location>
        <begin position="26"/>
        <end position="556"/>
    </location>
</feature>
<dbReference type="InterPro" id="IPR036249">
    <property type="entry name" value="Thioredoxin-like_sf"/>
</dbReference>
<keyword evidence="2" id="KW-0175">Coiled coil</keyword>
<dbReference type="Pfam" id="PF13848">
    <property type="entry name" value="Thioredoxin_6"/>
    <property type="match status" value="1"/>
</dbReference>
<dbReference type="VEuPathDB" id="CryptoDB:CHUDEA7_5100"/>
<dbReference type="VEuPathDB" id="CryptoDB:GY17_00002396"/>
<evidence type="ECO:0000259" key="4">
    <source>
        <dbReference type="PROSITE" id="PS51352"/>
    </source>
</evidence>
<dbReference type="PANTHER" id="PTHR18929">
    <property type="entry name" value="PROTEIN DISULFIDE ISOMERASE"/>
    <property type="match status" value="1"/>
</dbReference>
<dbReference type="AlphaFoldDB" id="A0A0S4TK36"/>
<gene>
    <name evidence="5" type="ORF">CHUDEA7_5100</name>
    <name evidence="6" type="ORF">GY17_00002396</name>
</gene>
<evidence type="ECO:0000256" key="1">
    <source>
        <dbReference type="ARBA" id="ARBA00006347"/>
    </source>
</evidence>
<reference evidence="6 7" key="1">
    <citation type="submission" date="2014-11" db="EMBL/GenBank/DDBJ databases">
        <title>Comparative genomic analysis of Cryptosporidium hominis reveals occurrence of genetic recombination in virulent subtypes.</title>
        <authorList>
            <person name="Guo Y."/>
            <person name="Tang K."/>
            <person name="Frace M."/>
            <person name="Li N."/>
            <person name="Roellig D.M."/>
            <person name="Sammons S."/>
            <person name="Knipe K."/>
            <person name="Rowe L."/>
            <person name="Feng Y."/>
            <person name="Xiao L."/>
        </authorList>
    </citation>
    <scope>NUCLEOTIDE SEQUENCE [LARGE SCALE GENOMIC DNA]</scope>
    <source>
        <strain evidence="6">30976</strain>
    </source>
</reference>
<dbReference type="EMBL" id="JTAI01000006">
    <property type="protein sequence ID" value="PPS95639.1"/>
    <property type="molecule type" value="Genomic_DNA"/>
</dbReference>
<feature type="signal peptide" evidence="3">
    <location>
        <begin position="1"/>
        <end position="25"/>
    </location>
</feature>
<feature type="domain" description="Thioredoxin" evidence="4">
    <location>
        <begin position="8"/>
        <end position="131"/>
    </location>
</feature>
<dbReference type="GO" id="GO:0034976">
    <property type="term" value="P:response to endoplasmic reticulum stress"/>
    <property type="evidence" value="ECO:0007669"/>
    <property type="project" value="TreeGrafter"/>
</dbReference>
<proteinExistence type="inferred from homology"/>
<dbReference type="Gene3D" id="3.40.30.10">
    <property type="entry name" value="Glutaredoxin"/>
    <property type="match status" value="3"/>
</dbReference>
<evidence type="ECO:0000256" key="2">
    <source>
        <dbReference type="SAM" id="Coils"/>
    </source>
</evidence>
<name>A0A0S4TK36_CRYHO</name>
<evidence type="ECO:0000256" key="3">
    <source>
        <dbReference type="SAM" id="SignalP"/>
    </source>
</evidence>
<comment type="similarity">
    <text evidence="1">Belongs to the protein disulfide isomerase family.</text>
</comment>
<accession>A0A0S4TK36</accession>
<dbReference type="PROSITE" id="PS51352">
    <property type="entry name" value="THIOREDOXIN_2"/>
    <property type="match status" value="1"/>
</dbReference>
<sequence length="556" mass="64698">MEMSWRILLTLQTVLFFLYFSIVKGGNLTELNKDSFQDFITKNEHCLVIFYTDDCAACVTIIERLEKLNEEIRNIKVNVAKINGERNIKILEEYQINDYPTMKFFRNKVAEEYYGGREENEILEWLKEQVAFPVLELEKNMINKEKLENLLLKNDVLYIFYGDKNGMERSIFNDVANYNRASGKFYQISKDDLGFGLSKESFINVFQSGIELDSIKNDLKKSSFDPWIVCLRRYENAIPFHGSSKQRKEVWDFVKANQIPLFGEISSRNYVKYSEVEYDLIWLLVPMEPGKGEESIKPYVALFTQISQEFADNYRVVWLDTSEHSSHLNTVLLVEPEMLPTVAVAKSRPYLLPPNTPIEYLTIKKFLQDIELNKVEPKLRSEPIPVYYDNDTVFKLVGSNFNSMVLEDKKNDWLVILVTPFCQPCIDTEEIIRKLHDAISFGNSESKIKFGSFDISENDLPKDEFYSNSIPSIIFFNRKDSGNPIHFNAEEISYINIKDYMMNSTSIDSNEISFIDPANATDLVVTIFSDFEQFSDEFPTQEQIETVEKSIKHDEL</sequence>
<organism evidence="5">
    <name type="scientific">Cryptosporidium hominis</name>
    <dbReference type="NCBI Taxonomy" id="237895"/>
    <lineage>
        <taxon>Eukaryota</taxon>
        <taxon>Sar</taxon>
        <taxon>Alveolata</taxon>
        <taxon>Apicomplexa</taxon>
        <taxon>Conoidasida</taxon>
        <taxon>Coccidia</taxon>
        <taxon>Eucoccidiorida</taxon>
        <taxon>Eimeriorina</taxon>
        <taxon>Cryptosporidiidae</taxon>
        <taxon>Cryptosporidium</taxon>
    </lineage>
</organism>
<reference evidence="6 7" key="3">
    <citation type="submission" date="2017-10" db="EMBL/GenBank/DDBJ databases">
        <title>Consistent, comparative and evidence-based genome annotation and re-annotation for the closely-related species, Cryptosporidium parvum, C. hominis and C. tyzzeri.</title>
        <authorList>
            <person name="Baptista R.P."/>
            <person name="Li Y."/>
            <person name="Sateriale A."/>
            <person name="Striepen B."/>
            <person name="Kissinger J.C."/>
        </authorList>
    </citation>
    <scope>NUCLEOTIDE SEQUENCE [LARGE SCALE GENOMIC DNA]</scope>
    <source>
        <strain evidence="6">30976</strain>
    </source>
</reference>
<dbReference type="Pfam" id="PF00085">
    <property type="entry name" value="Thioredoxin"/>
    <property type="match status" value="2"/>
</dbReference>
<dbReference type="InterPro" id="IPR013766">
    <property type="entry name" value="Thioredoxin_domain"/>
</dbReference>
<feature type="coiled-coil region" evidence="2">
    <location>
        <begin position="58"/>
        <end position="85"/>
    </location>
</feature>
<dbReference type="VEuPathDB" id="CryptoDB:ChTU502y2012_407g2520"/>
<dbReference type="GO" id="GO:0005783">
    <property type="term" value="C:endoplasmic reticulum"/>
    <property type="evidence" value="ECO:0007669"/>
    <property type="project" value="TreeGrafter"/>
</dbReference>
<dbReference type="GO" id="GO:0006457">
    <property type="term" value="P:protein folding"/>
    <property type="evidence" value="ECO:0007669"/>
    <property type="project" value="TreeGrafter"/>
</dbReference>
<dbReference type="Proteomes" id="UP001429100">
    <property type="component" value="Unassembled WGS sequence"/>
</dbReference>
<dbReference type="CDD" id="cd02961">
    <property type="entry name" value="PDI_a_family"/>
    <property type="match status" value="1"/>
</dbReference>
<dbReference type="EMBL" id="LN877953">
    <property type="protein sequence ID" value="CUV07499.1"/>
    <property type="molecule type" value="Genomic_DNA"/>
</dbReference>
<keyword evidence="7" id="KW-1185">Reference proteome</keyword>
<dbReference type="GO" id="GO:0003756">
    <property type="term" value="F:protein disulfide isomerase activity"/>
    <property type="evidence" value="ECO:0007669"/>
    <property type="project" value="TreeGrafter"/>
</dbReference>
<evidence type="ECO:0000313" key="6">
    <source>
        <dbReference type="EMBL" id="PPS95639.1"/>
    </source>
</evidence>
<protein>
    <submittedName>
        <fullName evidence="6">Thioredoxin</fullName>
    </submittedName>
</protein>
<keyword evidence="3" id="KW-0732">Signal</keyword>
<dbReference type="VEuPathDB" id="CryptoDB:Chro.70569"/>
<evidence type="ECO:0000313" key="7">
    <source>
        <dbReference type="Proteomes" id="UP001429100"/>
    </source>
</evidence>
<dbReference type="Proteomes" id="UP000199752">
    <property type="component" value="Chromosome 7"/>
</dbReference>
<dbReference type="OrthoDB" id="427280at2759"/>
<reference evidence="5" key="2">
    <citation type="submission" date="2015-08" db="EMBL/GenBank/DDBJ databases">
        <authorList>
            <person name="Babu N.S."/>
            <person name="Beckwith C.J."/>
            <person name="Beseler K.G."/>
            <person name="Brison A."/>
            <person name="Carone J.V."/>
            <person name="Caskin T.P."/>
            <person name="Diamond M."/>
            <person name="Durham M.E."/>
            <person name="Foxe J.M."/>
            <person name="Go M."/>
            <person name="Henderson B.A."/>
            <person name="Jones I.B."/>
            <person name="McGettigan J.A."/>
            <person name="Micheletti S.J."/>
            <person name="Nasrallah M.E."/>
            <person name="Ortiz D."/>
            <person name="Piller C.R."/>
            <person name="Privatt S.R."/>
            <person name="Schneider S.L."/>
            <person name="Sharp S."/>
            <person name="Smith T.C."/>
            <person name="Stanton J.D."/>
            <person name="Ullery H.E."/>
            <person name="Wilson R.J."/>
            <person name="Serrano M.G."/>
            <person name="Buck G."/>
            <person name="Lee V."/>
            <person name="Wang Y."/>
            <person name="Carvalho R."/>
            <person name="Voegtly L."/>
            <person name="Shi R."/>
            <person name="Duckworth R."/>
            <person name="Johnson A."/>
            <person name="Loviza R."/>
            <person name="Walstead R."/>
            <person name="Shah Z."/>
            <person name="Kiflezghi M."/>
            <person name="Wade K."/>
            <person name="Ball S.L."/>
            <person name="Bradley K.W."/>
            <person name="Asai D.J."/>
            <person name="Bowman C.A."/>
            <person name="Russell D.A."/>
            <person name="Pope W.H."/>
            <person name="Jacobs-Sera D."/>
            <person name="Hendrix R.W."/>
            <person name="Hatfull G.F."/>
        </authorList>
    </citation>
    <scope>NUCLEOTIDE SEQUENCE [LARGE SCALE GENOMIC DNA]</scope>
</reference>
<evidence type="ECO:0000313" key="5">
    <source>
        <dbReference type="EMBL" id="CUV07499.1"/>
    </source>
</evidence>
<dbReference type="CDD" id="cd02982">
    <property type="entry name" value="PDI_b'_family"/>
    <property type="match status" value="1"/>
</dbReference>